<proteinExistence type="predicted"/>
<dbReference type="PANTHER" id="PTHR33270">
    <property type="entry name" value="BNAC05G50380D PROTEIN"/>
    <property type="match status" value="1"/>
</dbReference>
<evidence type="ECO:0000256" key="1">
    <source>
        <dbReference type="SAM" id="MobiDB-lite"/>
    </source>
</evidence>
<dbReference type="OMA" id="ERKPIWN"/>
<evidence type="ECO:0000259" key="2">
    <source>
        <dbReference type="Pfam" id="PF23156"/>
    </source>
</evidence>
<feature type="domain" description="DUF7054" evidence="2">
    <location>
        <begin position="184"/>
        <end position="265"/>
    </location>
</feature>
<dbReference type="Pfam" id="PF23156">
    <property type="entry name" value="DUF7054"/>
    <property type="match status" value="1"/>
</dbReference>
<dbReference type="InterPro" id="IPR055482">
    <property type="entry name" value="DUF7054"/>
</dbReference>
<comment type="caution">
    <text evidence="3">The sequence shown here is derived from an EMBL/GenBank/DDBJ whole genome shotgun (WGS) entry which is preliminary data.</text>
</comment>
<organism evidence="3 4">
    <name type="scientific">Ceratopteris richardii</name>
    <name type="common">Triangle waterfern</name>
    <dbReference type="NCBI Taxonomy" id="49495"/>
    <lineage>
        <taxon>Eukaryota</taxon>
        <taxon>Viridiplantae</taxon>
        <taxon>Streptophyta</taxon>
        <taxon>Embryophyta</taxon>
        <taxon>Tracheophyta</taxon>
        <taxon>Polypodiopsida</taxon>
        <taxon>Polypodiidae</taxon>
        <taxon>Polypodiales</taxon>
        <taxon>Pteridineae</taxon>
        <taxon>Pteridaceae</taxon>
        <taxon>Parkerioideae</taxon>
        <taxon>Ceratopteris</taxon>
    </lineage>
</organism>
<dbReference type="PANTHER" id="PTHR33270:SF6">
    <property type="entry name" value="OS02G0448600 PROTEIN"/>
    <property type="match status" value="1"/>
</dbReference>
<sequence>MEKGTVPPAYRRRKHEIDHLVKDADECTDSIYEHGSSSVRPSSNSSPCPSSTPTSFSSSSSSSSSSASCTASVGSRTSSSTSSPAVSPGRNNSSLQRSQRKSVTRELLDNQISKRFSEPALLTFEDIAIMDPLSENDLEASRGSYRRCGTDTQFKTVHAMPSEDAPDLLELFNIFQFNKPEKPPARMLMNVTLAGSLYSVRLLVAHDASVQDVIRASLKAYVKEGRLPRHCIKDQSYGLHYSPFSLENIDPTERICSLGTRSFYVFPSPSQQEGSTHGSEERKPIWNFFGLRFIKQSHV</sequence>
<evidence type="ECO:0000313" key="4">
    <source>
        <dbReference type="Proteomes" id="UP000825935"/>
    </source>
</evidence>
<keyword evidence="4" id="KW-1185">Reference proteome</keyword>
<feature type="region of interest" description="Disordered" evidence="1">
    <location>
        <begin position="31"/>
        <end position="106"/>
    </location>
</feature>
<dbReference type="EMBL" id="CM035417">
    <property type="protein sequence ID" value="KAH7422574.1"/>
    <property type="molecule type" value="Genomic_DNA"/>
</dbReference>
<dbReference type="Proteomes" id="UP000825935">
    <property type="component" value="Chromosome 12"/>
</dbReference>
<evidence type="ECO:0000313" key="3">
    <source>
        <dbReference type="EMBL" id="KAH7422574.1"/>
    </source>
</evidence>
<dbReference type="OrthoDB" id="651546at2759"/>
<name>A0A8T2TME6_CERRI</name>
<reference evidence="3" key="1">
    <citation type="submission" date="2021-08" db="EMBL/GenBank/DDBJ databases">
        <title>WGS assembly of Ceratopteris richardii.</title>
        <authorList>
            <person name="Marchant D.B."/>
            <person name="Chen G."/>
            <person name="Jenkins J."/>
            <person name="Shu S."/>
            <person name="Leebens-Mack J."/>
            <person name="Grimwood J."/>
            <person name="Schmutz J."/>
            <person name="Soltis P."/>
            <person name="Soltis D."/>
            <person name="Chen Z.-H."/>
        </authorList>
    </citation>
    <scope>NUCLEOTIDE SEQUENCE</scope>
    <source>
        <strain evidence="3">Whitten #5841</strain>
        <tissue evidence="3">Leaf</tissue>
    </source>
</reference>
<dbReference type="AlphaFoldDB" id="A0A8T2TME6"/>
<feature type="compositionally biased region" description="Low complexity" evidence="1">
    <location>
        <begin position="35"/>
        <end position="90"/>
    </location>
</feature>
<gene>
    <name evidence="3" type="ORF">KP509_12G015100</name>
</gene>
<dbReference type="InterPro" id="IPR040358">
    <property type="entry name" value="At4g22758-like"/>
</dbReference>
<protein>
    <recommendedName>
        <fullName evidence="2">DUF7054 domain-containing protein</fullName>
    </recommendedName>
</protein>
<accession>A0A8T2TME6</accession>